<evidence type="ECO:0000256" key="1">
    <source>
        <dbReference type="ARBA" id="ARBA00023136"/>
    </source>
</evidence>
<comment type="caution">
    <text evidence="2">The sequence shown here is derived from an EMBL/GenBank/DDBJ whole genome shotgun (WGS) entry which is preliminary data.</text>
</comment>
<dbReference type="RefSeq" id="WP_242287524.1">
    <property type="nucleotide sequence ID" value="NZ_JAKKSL010000003.1"/>
</dbReference>
<dbReference type="Gene3D" id="3.40.50.2300">
    <property type="match status" value="2"/>
</dbReference>
<sequence length="386" mass="43515">MQRHPAMAIIPQLQAGHPFEQTIPDPIENIAVLLPLTGGQQKAGLAAQQGILAAYDNNPNTNVFFIDTNQIIWKNIGDNFTKLKIDHIIGPLLKSNVEALLNESMQQTALQIPTLLLNLPSQHSLAPYQAALSMRPEDEAVQAAATLSQHNYEHPIVLSHNDRVSKRIAIAFRDQWQSSTGDTVDIVYFDQGQQMQASLKDSLDVNASQTRISQLNSRLKYNIESEPRNRRDIDMIYLVGTAAQTRLIKPYIDVNTSPFSDVIPVYASSRSHSDFNDKNTASSMNDLQGLTFTQIPWLLNSKQQNKELNRLSDELWPKRTDSLSRIFAMGVDSYQLMGKVSLMKQYPYIRHFGQTGELQLNKANILTRSLVWGQYKNDKVIQVAME</sequence>
<dbReference type="InterPro" id="IPR028082">
    <property type="entry name" value="Peripla_BP_I"/>
</dbReference>
<evidence type="ECO:0000313" key="3">
    <source>
        <dbReference type="Proteomes" id="UP001139646"/>
    </source>
</evidence>
<name>A0ABS9X412_9GAMM</name>
<keyword evidence="3" id="KW-1185">Reference proteome</keyword>
<dbReference type="PANTHER" id="PTHR38038:SF1">
    <property type="entry name" value="PENICILLIN-BINDING PROTEIN ACTIVATOR LPOA"/>
    <property type="match status" value="1"/>
</dbReference>
<protein>
    <submittedName>
        <fullName evidence="2">Penicillin-binding protein activator</fullName>
    </submittedName>
</protein>
<dbReference type="EMBL" id="JAKKSL010000003">
    <property type="protein sequence ID" value="MCI2284990.1"/>
    <property type="molecule type" value="Genomic_DNA"/>
</dbReference>
<reference evidence="2" key="1">
    <citation type="submission" date="2022-01" db="EMBL/GenBank/DDBJ databases">
        <title>Colwellia maritima, isolated from seawater.</title>
        <authorList>
            <person name="Kristyanto S."/>
            <person name="Jung J."/>
            <person name="Jeon C.O."/>
        </authorList>
    </citation>
    <scope>NUCLEOTIDE SEQUENCE</scope>
    <source>
        <strain evidence="2">MSW7</strain>
    </source>
</reference>
<keyword evidence="1" id="KW-0472">Membrane</keyword>
<gene>
    <name evidence="2" type="ORF">L3081_18355</name>
</gene>
<dbReference type="Proteomes" id="UP001139646">
    <property type="component" value="Unassembled WGS sequence"/>
</dbReference>
<dbReference type="CDD" id="cd06339">
    <property type="entry name" value="PBP1_YraM_LppC_lipoprotein-like"/>
    <property type="match status" value="1"/>
</dbReference>
<dbReference type="InterPro" id="IPR007443">
    <property type="entry name" value="LpoA"/>
</dbReference>
<proteinExistence type="predicted"/>
<evidence type="ECO:0000313" key="2">
    <source>
        <dbReference type="EMBL" id="MCI2284990.1"/>
    </source>
</evidence>
<organism evidence="2 3">
    <name type="scientific">Colwellia maritima</name>
    <dbReference type="NCBI Taxonomy" id="2912588"/>
    <lineage>
        <taxon>Bacteria</taxon>
        <taxon>Pseudomonadati</taxon>
        <taxon>Pseudomonadota</taxon>
        <taxon>Gammaproteobacteria</taxon>
        <taxon>Alteromonadales</taxon>
        <taxon>Colwelliaceae</taxon>
        <taxon>Colwellia</taxon>
    </lineage>
</organism>
<dbReference type="PANTHER" id="PTHR38038">
    <property type="entry name" value="PENICILLIN-BINDING PROTEIN ACTIVATOR LPOA"/>
    <property type="match status" value="1"/>
</dbReference>
<dbReference type="SUPFAM" id="SSF53822">
    <property type="entry name" value="Periplasmic binding protein-like I"/>
    <property type="match status" value="1"/>
</dbReference>
<accession>A0ABS9X412</accession>
<dbReference type="Pfam" id="PF04348">
    <property type="entry name" value="LppC"/>
    <property type="match status" value="1"/>
</dbReference>